<evidence type="ECO:0000259" key="4">
    <source>
        <dbReference type="PROSITE" id="PS50887"/>
    </source>
</evidence>
<dbReference type="GO" id="GO:0020037">
    <property type="term" value="F:heme binding"/>
    <property type="evidence" value="ECO:0007669"/>
    <property type="project" value="InterPro"/>
</dbReference>
<reference evidence="5 6" key="1">
    <citation type="submission" date="2016-09" db="EMBL/GenBank/DDBJ databases">
        <title>Acidihalobacter prosperus V6 (DSM14174).</title>
        <authorList>
            <person name="Khaleque H.N."/>
            <person name="Ramsay J.P."/>
            <person name="Murphy R.J.T."/>
            <person name="Kaksonen A.H."/>
            <person name="Boxall N.J."/>
            <person name="Watkin E.L.J."/>
        </authorList>
    </citation>
    <scope>NUCLEOTIDE SEQUENCE [LARGE SCALE GENOMIC DNA]</scope>
    <source>
        <strain evidence="5 6">V6</strain>
    </source>
</reference>
<dbReference type="CDD" id="cd01948">
    <property type="entry name" value="EAL"/>
    <property type="match status" value="1"/>
</dbReference>
<dbReference type="InterPro" id="IPR012292">
    <property type="entry name" value="Globin/Proto"/>
</dbReference>
<dbReference type="KEGG" id="aaeo:BJI67_12555"/>
<dbReference type="Proteomes" id="UP000095342">
    <property type="component" value="Chromosome"/>
</dbReference>
<sequence>MAVNVRGPAGLVDFIGLDETAKNLVLKYAAVLTREADKFSDEFYDYLMNFSEMQAVFANMNPASLERLHVNQMKHLVSLITDGLSEGHVESSRRIGRAHHLWNVEPAWAAGAYSLYYRHLSKQIFRIKNRSVRTALRSAVVSLLLADLAIQLEGYAQARAQDDHEIRVLFDLLIESFNHAQSGEKPDALLRRLAQSLPKRTGHVVWAWYGLTDRRMSYEFIPADGMAQPSVDNRTWNLLIGECVDALQNRRRKVLSHLDLGRMGIDLPGVREIGIFPFEGMGRVYRGVGMAALNQPGYLSRFALGFFDSMARIGALVLTLRAQNLRDALTGLPNRTLYKDRLSVARSRVDREQTKLIVGMIDLDLFKEINDGLGHSAGDLVLCETTKRIKSCLRAGDTLARMGGDEFAILVGDIRGDAALKSAELATRINQALCEPFNVDGMTVHLSASIGLSIYPDDYSDSDTLLHHADLAMYHAKQSGRSRYALFSAELARGIDERADRINMLRIAMRDELLVLHYQPIVDLENGRLVGVEALLRIVHPTQGVISAGPLLEIVEDDAVLIREVGRIVLGKACEQLMAWREVGGDFYISVNIGARHIMHPAWAADLNEILGRHDSLVRSRLVVEITERAPLDVKTAYAAFDFTRNQGLRLALDDFGTGQASLHHLQRLPIDYVKIDRSFVSSITEDYRDRAIVGGVIGTCRMLGLACIAEGAETDDQMLVLSELGCFAAQGFRISPAVPADAVLDIAGEWLEHWQRRYEYS</sequence>
<evidence type="ECO:0000313" key="5">
    <source>
        <dbReference type="EMBL" id="AOV17768.1"/>
    </source>
</evidence>
<dbReference type="CDD" id="cd01949">
    <property type="entry name" value="GGDEF"/>
    <property type="match status" value="1"/>
</dbReference>
<dbReference type="Pfam" id="PF00563">
    <property type="entry name" value="EAL"/>
    <property type="match status" value="1"/>
</dbReference>
<dbReference type="CDD" id="cd01068">
    <property type="entry name" value="globin_sensor"/>
    <property type="match status" value="1"/>
</dbReference>
<dbReference type="GO" id="GO:0071111">
    <property type="term" value="F:cyclic-guanylate-specific phosphodiesterase activity"/>
    <property type="evidence" value="ECO:0007669"/>
    <property type="project" value="InterPro"/>
</dbReference>
<evidence type="ECO:0000256" key="1">
    <source>
        <dbReference type="ARBA" id="ARBA00015125"/>
    </source>
</evidence>
<dbReference type="Gene3D" id="3.20.20.450">
    <property type="entry name" value="EAL domain"/>
    <property type="match status" value="1"/>
</dbReference>
<keyword evidence="6" id="KW-1185">Reference proteome</keyword>
<dbReference type="InterPro" id="IPR044398">
    <property type="entry name" value="Globin-sensor_dom"/>
</dbReference>
<dbReference type="Gene3D" id="3.30.70.270">
    <property type="match status" value="1"/>
</dbReference>
<dbReference type="PROSITE" id="PS50883">
    <property type="entry name" value="EAL"/>
    <property type="match status" value="1"/>
</dbReference>
<evidence type="ECO:0000259" key="3">
    <source>
        <dbReference type="PROSITE" id="PS50883"/>
    </source>
</evidence>
<dbReference type="PANTHER" id="PTHR33121:SF70">
    <property type="entry name" value="SIGNALING PROTEIN YKOW"/>
    <property type="match status" value="1"/>
</dbReference>
<dbReference type="NCBIfam" id="TIGR00254">
    <property type="entry name" value="GGDEF"/>
    <property type="match status" value="1"/>
</dbReference>
<feature type="domain" description="EAL" evidence="3">
    <location>
        <begin position="498"/>
        <end position="752"/>
    </location>
</feature>
<dbReference type="InterPro" id="IPR001633">
    <property type="entry name" value="EAL_dom"/>
</dbReference>
<dbReference type="SMART" id="SM00267">
    <property type="entry name" value="GGDEF"/>
    <property type="match status" value="1"/>
</dbReference>
<dbReference type="Pfam" id="PF11563">
    <property type="entry name" value="Protoglobin"/>
    <property type="match status" value="1"/>
</dbReference>
<dbReference type="InterPro" id="IPR035919">
    <property type="entry name" value="EAL_sf"/>
</dbReference>
<dbReference type="InterPro" id="IPR043128">
    <property type="entry name" value="Rev_trsase/Diguanyl_cyclase"/>
</dbReference>
<dbReference type="SUPFAM" id="SSF46458">
    <property type="entry name" value="Globin-like"/>
    <property type="match status" value="1"/>
</dbReference>
<evidence type="ECO:0000313" key="6">
    <source>
        <dbReference type="Proteomes" id="UP000095342"/>
    </source>
</evidence>
<protein>
    <recommendedName>
        <fullName evidence="1">Diguanylate cyclase DosC</fullName>
    </recommendedName>
    <alternativeName>
        <fullName evidence="2">Direct oxygen-sensing cyclase</fullName>
    </alternativeName>
</protein>
<name>A0A1D8K9V6_9GAMM</name>
<dbReference type="InterPro" id="IPR000160">
    <property type="entry name" value="GGDEF_dom"/>
</dbReference>
<accession>A0A1D8K9V6</accession>
<gene>
    <name evidence="5" type="ORF">BJI67_12555</name>
</gene>
<dbReference type="GO" id="GO:0019825">
    <property type="term" value="F:oxygen binding"/>
    <property type="evidence" value="ECO:0007669"/>
    <property type="project" value="InterPro"/>
</dbReference>
<organism evidence="5 6">
    <name type="scientific">Acidihalobacter aeolianus</name>
    <dbReference type="NCBI Taxonomy" id="2792603"/>
    <lineage>
        <taxon>Bacteria</taxon>
        <taxon>Pseudomonadati</taxon>
        <taxon>Pseudomonadota</taxon>
        <taxon>Gammaproteobacteria</taxon>
        <taxon>Chromatiales</taxon>
        <taxon>Ectothiorhodospiraceae</taxon>
        <taxon>Acidihalobacter</taxon>
    </lineage>
</organism>
<proteinExistence type="predicted"/>
<evidence type="ECO:0000256" key="2">
    <source>
        <dbReference type="ARBA" id="ARBA00029839"/>
    </source>
</evidence>
<dbReference type="Pfam" id="PF00990">
    <property type="entry name" value="GGDEF"/>
    <property type="match status" value="1"/>
</dbReference>
<dbReference type="InterPro" id="IPR009050">
    <property type="entry name" value="Globin-like_sf"/>
</dbReference>
<dbReference type="SUPFAM" id="SSF55073">
    <property type="entry name" value="Nucleotide cyclase"/>
    <property type="match status" value="1"/>
</dbReference>
<dbReference type="InterPro" id="IPR039379">
    <property type="entry name" value="Protoglobin_sensor_dom"/>
</dbReference>
<dbReference type="PANTHER" id="PTHR33121">
    <property type="entry name" value="CYCLIC DI-GMP PHOSPHODIESTERASE PDEF"/>
    <property type="match status" value="1"/>
</dbReference>
<dbReference type="EMBL" id="CP017448">
    <property type="protein sequence ID" value="AOV17768.1"/>
    <property type="molecule type" value="Genomic_DNA"/>
</dbReference>
<dbReference type="RefSeq" id="WP_070073306.1">
    <property type="nucleotide sequence ID" value="NZ_CP017448.1"/>
</dbReference>
<dbReference type="SMART" id="SM00052">
    <property type="entry name" value="EAL"/>
    <property type="match status" value="1"/>
</dbReference>
<dbReference type="AlphaFoldDB" id="A0A1D8K9V6"/>
<dbReference type="InterPro" id="IPR050706">
    <property type="entry name" value="Cyclic-di-GMP_PDE-like"/>
</dbReference>
<dbReference type="SUPFAM" id="SSF141868">
    <property type="entry name" value="EAL domain-like"/>
    <property type="match status" value="1"/>
</dbReference>
<feature type="domain" description="GGDEF" evidence="4">
    <location>
        <begin position="354"/>
        <end position="489"/>
    </location>
</feature>
<dbReference type="PROSITE" id="PS50887">
    <property type="entry name" value="GGDEF"/>
    <property type="match status" value="1"/>
</dbReference>
<dbReference type="Gene3D" id="1.10.490.10">
    <property type="entry name" value="Globins"/>
    <property type="match status" value="1"/>
</dbReference>
<dbReference type="InterPro" id="IPR029787">
    <property type="entry name" value="Nucleotide_cyclase"/>
</dbReference>